<dbReference type="InterPro" id="IPR012675">
    <property type="entry name" value="Beta-grasp_dom_sf"/>
</dbReference>
<organism evidence="1 2">
    <name type="scientific">Solimonas fluminis</name>
    <dbReference type="NCBI Taxonomy" id="2086571"/>
    <lineage>
        <taxon>Bacteria</taxon>
        <taxon>Pseudomonadati</taxon>
        <taxon>Pseudomonadota</taxon>
        <taxon>Gammaproteobacteria</taxon>
        <taxon>Nevskiales</taxon>
        <taxon>Nevskiaceae</taxon>
        <taxon>Solimonas</taxon>
    </lineage>
</organism>
<dbReference type="InterPro" id="IPR016155">
    <property type="entry name" value="Mopterin_synth/thiamin_S_b"/>
</dbReference>
<dbReference type="OrthoDB" id="9800283at2"/>
<evidence type="ECO:0000313" key="2">
    <source>
        <dbReference type="Proteomes" id="UP000238220"/>
    </source>
</evidence>
<gene>
    <name evidence="1" type="primary">thiS</name>
    <name evidence="1" type="ORF">C3942_11585</name>
</gene>
<sequence>MNLQINGEVQHQAEPCSVAQLVERLQLAGKRLAVERNGDIVPRSTYAQTWLADGDQLEIVQAIGGG</sequence>
<comment type="caution">
    <text evidence="1">The sequence shown here is derived from an EMBL/GenBank/DDBJ whole genome shotgun (WGS) entry which is preliminary data.</text>
</comment>
<dbReference type="SUPFAM" id="SSF54285">
    <property type="entry name" value="MoaD/ThiS"/>
    <property type="match status" value="1"/>
</dbReference>
<dbReference type="InterPro" id="IPR003749">
    <property type="entry name" value="ThiS/MoaD-like"/>
</dbReference>
<proteinExistence type="predicted"/>
<dbReference type="CDD" id="cd00565">
    <property type="entry name" value="Ubl_ThiS"/>
    <property type="match status" value="1"/>
</dbReference>
<dbReference type="Pfam" id="PF02597">
    <property type="entry name" value="ThiS"/>
    <property type="match status" value="1"/>
</dbReference>
<protein>
    <submittedName>
        <fullName evidence="1">Thiamine biosynthesis protein ThiS</fullName>
    </submittedName>
</protein>
<dbReference type="PANTHER" id="PTHR34472:SF1">
    <property type="entry name" value="SULFUR CARRIER PROTEIN THIS"/>
    <property type="match status" value="1"/>
</dbReference>
<dbReference type="InterPro" id="IPR010035">
    <property type="entry name" value="Thi_S"/>
</dbReference>
<reference evidence="1 2" key="1">
    <citation type="submission" date="2018-02" db="EMBL/GenBank/DDBJ databases">
        <title>Genome sequencing of Solimonas sp. HR-BB.</title>
        <authorList>
            <person name="Lee Y."/>
            <person name="Jeon C.O."/>
        </authorList>
    </citation>
    <scope>NUCLEOTIDE SEQUENCE [LARGE SCALE GENOMIC DNA]</scope>
    <source>
        <strain evidence="1 2">HR-BB</strain>
    </source>
</reference>
<dbReference type="NCBIfam" id="TIGR01683">
    <property type="entry name" value="thiS"/>
    <property type="match status" value="1"/>
</dbReference>
<evidence type="ECO:0000313" key="1">
    <source>
        <dbReference type="EMBL" id="PPE74024.1"/>
    </source>
</evidence>
<keyword evidence="2" id="KW-1185">Reference proteome</keyword>
<dbReference type="PANTHER" id="PTHR34472">
    <property type="entry name" value="SULFUR CARRIER PROTEIN THIS"/>
    <property type="match status" value="1"/>
</dbReference>
<dbReference type="RefSeq" id="WP_104230489.1">
    <property type="nucleotide sequence ID" value="NZ_PSNW01000005.1"/>
</dbReference>
<accession>A0A2S5TGD8</accession>
<dbReference type="EMBL" id="PSNW01000005">
    <property type="protein sequence ID" value="PPE74024.1"/>
    <property type="molecule type" value="Genomic_DNA"/>
</dbReference>
<name>A0A2S5TGD8_9GAMM</name>
<dbReference type="Proteomes" id="UP000238220">
    <property type="component" value="Unassembled WGS sequence"/>
</dbReference>
<dbReference type="Gene3D" id="3.10.20.30">
    <property type="match status" value="1"/>
</dbReference>
<dbReference type="AlphaFoldDB" id="A0A2S5TGD8"/>